<dbReference type="Proteomes" id="UP000655523">
    <property type="component" value="Unassembled WGS sequence"/>
</dbReference>
<dbReference type="GO" id="GO:0015562">
    <property type="term" value="F:efflux transmembrane transporter activity"/>
    <property type="evidence" value="ECO:0007669"/>
    <property type="project" value="InterPro"/>
</dbReference>
<reference evidence="4 5" key="1">
    <citation type="submission" date="2019-11" db="EMBL/GenBank/DDBJ databases">
        <title>Metabolism of dissolved organic matter in forest soils.</title>
        <authorList>
            <person name="Cyle K.T."/>
            <person name="Wilhelm R.C."/>
            <person name="Martinez C.E."/>
        </authorList>
    </citation>
    <scope>NUCLEOTIDE SEQUENCE [LARGE SCALE GENOMIC DNA]</scope>
    <source>
        <strain evidence="4 5">5N</strain>
    </source>
</reference>
<evidence type="ECO:0000313" key="4">
    <source>
        <dbReference type="EMBL" id="NPT61359.1"/>
    </source>
</evidence>
<dbReference type="Gene3D" id="1.20.1600.10">
    <property type="entry name" value="Outer membrane efflux proteins (OEP)"/>
    <property type="match status" value="1"/>
</dbReference>
<feature type="region of interest" description="Disordered" evidence="3">
    <location>
        <begin position="102"/>
        <end position="121"/>
    </location>
</feature>
<keyword evidence="5" id="KW-1185">Reference proteome</keyword>
<evidence type="ECO:0000313" key="5">
    <source>
        <dbReference type="Proteomes" id="UP000655523"/>
    </source>
</evidence>
<keyword evidence="2" id="KW-0449">Lipoprotein</keyword>
<dbReference type="AlphaFoldDB" id="A0A972NZI9"/>
<organism evidence="4 5">
    <name type="scientific">Paraburkholderia elongata</name>
    <dbReference type="NCBI Taxonomy" id="2675747"/>
    <lineage>
        <taxon>Bacteria</taxon>
        <taxon>Pseudomonadati</taxon>
        <taxon>Pseudomonadota</taxon>
        <taxon>Betaproteobacteria</taxon>
        <taxon>Burkholderiales</taxon>
        <taxon>Burkholderiaceae</taxon>
        <taxon>Paraburkholderia</taxon>
    </lineage>
</organism>
<evidence type="ECO:0000256" key="3">
    <source>
        <dbReference type="SAM" id="MobiDB-lite"/>
    </source>
</evidence>
<proteinExistence type="inferred from homology"/>
<accession>A0A972NZI9</accession>
<name>A0A972NZI9_9BURK</name>
<dbReference type="Gene3D" id="2.20.200.10">
    <property type="entry name" value="Outer membrane efflux proteins (OEP)"/>
    <property type="match status" value="1"/>
</dbReference>
<feature type="chain" id="PRO_5038167955" evidence="2">
    <location>
        <begin position="24"/>
        <end position="480"/>
    </location>
</feature>
<sequence>MPRLFCVLALLALCGCVSMPKNESVAAAAAGLPSAWRASSAGDDTAELAQWWSNFADAQLRALIDKALARNYDLKAAVERTRQARAQSIISRSDLFPELDVSASASRQRSHQPPPAGIASDAGVGVSGTWVVDIFGGNQLAALAATAQAEATNEARRDFEVALIANVATAYMQLRGLQRQRAILEENIAVRADTLQLTQVRYRAGLASDLDVARAQTQLQQAQASVPGVQQQIDDHLGTLAVLSGDPPESIERELREASPIPPVSPVLPHRAPGEVLERRPDLRQAARRIDAAAAGLGAAKADLLPKFTLSFGGSIDRLAYRSMTPVTDHLFNLGLGIFWPLFNAGRIHANIAAHDAALREAEYAFDQALLNALQDVESAYTDVRAQRERSALLNLAVNSARLSSVLAQALYEAGEADFLSVLDAHTQLLDTERDLVQAQTDAAVGSVSLYRALGGGWQDIREETAGPRLSTEDRRPDDE</sequence>
<dbReference type="PROSITE" id="PS51257">
    <property type="entry name" value="PROKAR_LIPOPROTEIN"/>
    <property type="match status" value="1"/>
</dbReference>
<evidence type="ECO:0000256" key="1">
    <source>
        <dbReference type="ARBA" id="ARBA00007613"/>
    </source>
</evidence>
<dbReference type="InterPro" id="IPR003423">
    <property type="entry name" value="OMP_efflux"/>
</dbReference>
<dbReference type="EMBL" id="WOEZ01000265">
    <property type="protein sequence ID" value="NPT61359.1"/>
    <property type="molecule type" value="Genomic_DNA"/>
</dbReference>
<keyword evidence="2" id="KW-0732">Signal</keyword>
<gene>
    <name evidence="4" type="ORF">GNZ13_44205</name>
</gene>
<dbReference type="NCBIfam" id="TIGR01845">
    <property type="entry name" value="outer_NodT"/>
    <property type="match status" value="1"/>
</dbReference>
<comment type="caution">
    <text evidence="4">The sequence shown here is derived from an EMBL/GenBank/DDBJ whole genome shotgun (WGS) entry which is preliminary data.</text>
</comment>
<comment type="subcellular location">
    <subcellularLocation>
        <location evidence="2">Cell membrane</location>
        <topology evidence="2">Lipid-anchor</topology>
    </subcellularLocation>
</comment>
<feature type="signal peptide" evidence="2">
    <location>
        <begin position="1"/>
        <end position="23"/>
    </location>
</feature>
<protein>
    <submittedName>
        <fullName evidence="4">Efflux transporter outer membrane subunit</fullName>
    </submittedName>
</protein>
<keyword evidence="2" id="KW-0564">Palmitate</keyword>
<comment type="similarity">
    <text evidence="1 2">Belongs to the outer membrane factor (OMF) (TC 1.B.17) family.</text>
</comment>
<dbReference type="SUPFAM" id="SSF56954">
    <property type="entry name" value="Outer membrane efflux proteins (OEP)"/>
    <property type="match status" value="1"/>
</dbReference>
<dbReference type="PANTHER" id="PTHR30203">
    <property type="entry name" value="OUTER MEMBRANE CATION EFFLUX PROTEIN"/>
    <property type="match status" value="1"/>
</dbReference>
<dbReference type="InterPro" id="IPR010131">
    <property type="entry name" value="MdtP/NodT-like"/>
</dbReference>
<keyword evidence="2" id="KW-1134">Transmembrane beta strand</keyword>
<evidence type="ECO:0000256" key="2">
    <source>
        <dbReference type="RuleBase" id="RU362097"/>
    </source>
</evidence>
<keyword evidence="2" id="KW-0472">Membrane</keyword>
<dbReference type="RefSeq" id="WP_268959239.1">
    <property type="nucleotide sequence ID" value="NZ_WOEZ01000265.1"/>
</dbReference>
<keyword evidence="2" id="KW-0812">Transmembrane</keyword>
<dbReference type="Pfam" id="PF02321">
    <property type="entry name" value="OEP"/>
    <property type="match status" value="2"/>
</dbReference>
<dbReference type="GO" id="GO:0005886">
    <property type="term" value="C:plasma membrane"/>
    <property type="evidence" value="ECO:0007669"/>
    <property type="project" value="UniProtKB-SubCell"/>
</dbReference>